<dbReference type="PANTHER" id="PTHR45528:SF1">
    <property type="entry name" value="SENSOR HISTIDINE KINASE CPXA"/>
    <property type="match status" value="1"/>
</dbReference>
<organism evidence="16 17">
    <name type="scientific">Flagellimonas meridianipacifica</name>
    <dbReference type="NCBI Taxonomy" id="1080225"/>
    <lineage>
        <taxon>Bacteria</taxon>
        <taxon>Pseudomonadati</taxon>
        <taxon>Bacteroidota</taxon>
        <taxon>Flavobacteriia</taxon>
        <taxon>Flavobacteriales</taxon>
        <taxon>Flavobacteriaceae</taxon>
        <taxon>Flagellimonas</taxon>
    </lineage>
</organism>
<evidence type="ECO:0000256" key="7">
    <source>
        <dbReference type="ARBA" id="ARBA00022692"/>
    </source>
</evidence>
<dbReference type="InterPro" id="IPR005467">
    <property type="entry name" value="His_kinase_dom"/>
</dbReference>
<protein>
    <recommendedName>
        <fullName evidence="3">histidine kinase</fullName>
        <ecNumber evidence="3">2.7.13.3</ecNumber>
    </recommendedName>
</protein>
<dbReference type="InterPro" id="IPR036097">
    <property type="entry name" value="HisK_dim/P_sf"/>
</dbReference>
<dbReference type="CDD" id="cd00082">
    <property type="entry name" value="HisKA"/>
    <property type="match status" value="1"/>
</dbReference>
<dbReference type="PANTHER" id="PTHR45528">
    <property type="entry name" value="SENSOR HISTIDINE KINASE CPXA"/>
    <property type="match status" value="1"/>
</dbReference>
<comment type="subcellular location">
    <subcellularLocation>
        <location evidence="2">Cell membrane</location>
        <topology evidence="2">Multi-pass membrane protein</topology>
    </subcellularLocation>
</comment>
<evidence type="ECO:0000259" key="15">
    <source>
        <dbReference type="PROSITE" id="PS50109"/>
    </source>
</evidence>
<dbReference type="Pfam" id="PF02518">
    <property type="entry name" value="HATPase_c"/>
    <property type="match status" value="1"/>
</dbReference>
<dbReference type="PROSITE" id="PS50109">
    <property type="entry name" value="HIS_KIN"/>
    <property type="match status" value="1"/>
</dbReference>
<dbReference type="GO" id="GO:0000155">
    <property type="term" value="F:phosphorelay sensor kinase activity"/>
    <property type="evidence" value="ECO:0007669"/>
    <property type="project" value="InterPro"/>
</dbReference>
<evidence type="ECO:0000256" key="11">
    <source>
        <dbReference type="ARBA" id="ARBA00022989"/>
    </source>
</evidence>
<dbReference type="Proteomes" id="UP000237640">
    <property type="component" value="Unassembled WGS sequence"/>
</dbReference>
<dbReference type="GO" id="GO:0005524">
    <property type="term" value="F:ATP binding"/>
    <property type="evidence" value="ECO:0007669"/>
    <property type="project" value="UniProtKB-KW"/>
</dbReference>
<dbReference type="InterPro" id="IPR003594">
    <property type="entry name" value="HATPase_dom"/>
</dbReference>
<dbReference type="Gene3D" id="1.10.287.130">
    <property type="match status" value="1"/>
</dbReference>
<keyword evidence="12" id="KW-0902">Two-component regulatory system</keyword>
<keyword evidence="13 14" id="KW-0472">Membrane</keyword>
<keyword evidence="7 14" id="KW-0812">Transmembrane</keyword>
<dbReference type="InterPro" id="IPR003661">
    <property type="entry name" value="HisK_dim/P_dom"/>
</dbReference>
<evidence type="ECO:0000256" key="12">
    <source>
        <dbReference type="ARBA" id="ARBA00023012"/>
    </source>
</evidence>
<proteinExistence type="predicted"/>
<evidence type="ECO:0000256" key="9">
    <source>
        <dbReference type="ARBA" id="ARBA00022777"/>
    </source>
</evidence>
<keyword evidence="6" id="KW-0808">Transferase</keyword>
<keyword evidence="9 16" id="KW-0418">Kinase</keyword>
<keyword evidence="4" id="KW-1003">Cell membrane</keyword>
<keyword evidence="8" id="KW-0547">Nucleotide-binding</keyword>
<gene>
    <name evidence="16" type="ORF">CLV81_3821</name>
</gene>
<keyword evidence="11 14" id="KW-1133">Transmembrane helix</keyword>
<dbReference type="Gene3D" id="3.30.565.10">
    <property type="entry name" value="Histidine kinase-like ATPase, C-terminal domain"/>
    <property type="match status" value="1"/>
</dbReference>
<evidence type="ECO:0000256" key="10">
    <source>
        <dbReference type="ARBA" id="ARBA00022840"/>
    </source>
</evidence>
<feature type="transmembrane region" description="Helical" evidence="14">
    <location>
        <begin position="12"/>
        <end position="30"/>
    </location>
</feature>
<evidence type="ECO:0000256" key="2">
    <source>
        <dbReference type="ARBA" id="ARBA00004651"/>
    </source>
</evidence>
<dbReference type="RefSeq" id="WP_106147245.1">
    <property type="nucleotide sequence ID" value="NZ_PVYX01000002.1"/>
</dbReference>
<evidence type="ECO:0000256" key="5">
    <source>
        <dbReference type="ARBA" id="ARBA00022553"/>
    </source>
</evidence>
<evidence type="ECO:0000256" key="1">
    <source>
        <dbReference type="ARBA" id="ARBA00000085"/>
    </source>
</evidence>
<evidence type="ECO:0000313" key="17">
    <source>
        <dbReference type="Proteomes" id="UP000237640"/>
    </source>
</evidence>
<sequence>MKLIKKTNTYYLFFLALLFPIMLGVDYYVIQYTVNYEVEDILLHEQQRINYHLAENKELPSSNYLMETKALHSNKNLLGVFRDTVIYEAYADKNVPYRLYSFTATKGELPLRVTLKHVLLEINELIWWLFMGTSFILLLLGIGFYFINKKIYTWAWNPFFENLSKLKSYGVTQEKPIHLKSSKISEFEELNEVVTTLMEQVRKDFQNLKEFNENISHEIQTPLTIIRNKVVLLLGSGNLDKKELKLMQTIHQETNKLSKIGKALTLISRIENQEFKRLDSVDLCAMVTNIVSNMEEIIQFKKLQIDAKLDTVVIECDHVLADILFTNLVKNAVQHNTQGGFLNLQLNQEKFTISNSGEMPEVEMERLFMRFQKGNPAKDSVGLGLAISQKICEIYGFRLVYERNAKTHSFSVFFQ</sequence>
<evidence type="ECO:0000313" key="16">
    <source>
        <dbReference type="EMBL" id="PRX55409.1"/>
    </source>
</evidence>
<evidence type="ECO:0000256" key="6">
    <source>
        <dbReference type="ARBA" id="ARBA00022679"/>
    </source>
</evidence>
<comment type="caution">
    <text evidence="16">The sequence shown here is derived from an EMBL/GenBank/DDBJ whole genome shotgun (WGS) entry which is preliminary data.</text>
</comment>
<dbReference type="InterPro" id="IPR036890">
    <property type="entry name" value="HATPase_C_sf"/>
</dbReference>
<keyword evidence="10" id="KW-0067">ATP-binding</keyword>
<keyword evidence="5" id="KW-0597">Phosphoprotein</keyword>
<evidence type="ECO:0000256" key="13">
    <source>
        <dbReference type="ARBA" id="ARBA00023136"/>
    </source>
</evidence>
<evidence type="ECO:0000256" key="4">
    <source>
        <dbReference type="ARBA" id="ARBA00022475"/>
    </source>
</evidence>
<dbReference type="OrthoDB" id="1522504at2"/>
<accession>A0A2T0MD41</accession>
<dbReference type="EMBL" id="PVYX01000002">
    <property type="protein sequence ID" value="PRX55409.1"/>
    <property type="molecule type" value="Genomic_DNA"/>
</dbReference>
<dbReference type="EC" id="2.7.13.3" evidence="3"/>
<dbReference type="SUPFAM" id="SSF55874">
    <property type="entry name" value="ATPase domain of HSP90 chaperone/DNA topoisomerase II/histidine kinase"/>
    <property type="match status" value="1"/>
</dbReference>
<dbReference type="InterPro" id="IPR050398">
    <property type="entry name" value="HssS/ArlS-like"/>
</dbReference>
<evidence type="ECO:0000256" key="8">
    <source>
        <dbReference type="ARBA" id="ARBA00022741"/>
    </source>
</evidence>
<keyword evidence="17" id="KW-1185">Reference proteome</keyword>
<feature type="domain" description="Histidine kinase" evidence="15">
    <location>
        <begin position="214"/>
        <end position="415"/>
    </location>
</feature>
<dbReference type="SMART" id="SM00387">
    <property type="entry name" value="HATPase_c"/>
    <property type="match status" value="1"/>
</dbReference>
<name>A0A2T0MD41_9FLAO</name>
<evidence type="ECO:0000256" key="3">
    <source>
        <dbReference type="ARBA" id="ARBA00012438"/>
    </source>
</evidence>
<dbReference type="AlphaFoldDB" id="A0A2T0MD41"/>
<dbReference type="GO" id="GO:0005886">
    <property type="term" value="C:plasma membrane"/>
    <property type="evidence" value="ECO:0007669"/>
    <property type="project" value="UniProtKB-SubCell"/>
</dbReference>
<feature type="transmembrane region" description="Helical" evidence="14">
    <location>
        <begin position="125"/>
        <end position="147"/>
    </location>
</feature>
<comment type="catalytic activity">
    <reaction evidence="1">
        <text>ATP + protein L-histidine = ADP + protein N-phospho-L-histidine.</text>
        <dbReference type="EC" id="2.7.13.3"/>
    </reaction>
</comment>
<dbReference type="Pfam" id="PF00512">
    <property type="entry name" value="HisKA"/>
    <property type="match status" value="1"/>
</dbReference>
<reference evidence="16 17" key="1">
    <citation type="submission" date="2018-03" db="EMBL/GenBank/DDBJ databases">
        <title>Genomic Encyclopedia of Archaeal and Bacterial Type Strains, Phase II (KMG-II): from individual species to whole genera.</title>
        <authorList>
            <person name="Goeker M."/>
        </authorList>
    </citation>
    <scope>NUCLEOTIDE SEQUENCE [LARGE SCALE GENOMIC DNA]</scope>
    <source>
        <strain evidence="16 17">DSM 25027</strain>
    </source>
</reference>
<dbReference type="SMART" id="SM00388">
    <property type="entry name" value="HisKA"/>
    <property type="match status" value="1"/>
</dbReference>
<dbReference type="SUPFAM" id="SSF47384">
    <property type="entry name" value="Homodimeric domain of signal transducing histidine kinase"/>
    <property type="match status" value="1"/>
</dbReference>
<evidence type="ECO:0000256" key="14">
    <source>
        <dbReference type="SAM" id="Phobius"/>
    </source>
</evidence>